<accession>A0A256EYX8</accession>
<evidence type="ECO:0000313" key="2">
    <source>
        <dbReference type="EMBL" id="OYR07805.1"/>
    </source>
</evidence>
<organism evidence="2 3">
    <name type="scientific">Brucella grignonensis</name>
    <dbReference type="NCBI Taxonomy" id="94627"/>
    <lineage>
        <taxon>Bacteria</taxon>
        <taxon>Pseudomonadati</taxon>
        <taxon>Pseudomonadota</taxon>
        <taxon>Alphaproteobacteria</taxon>
        <taxon>Hyphomicrobiales</taxon>
        <taxon>Brucellaceae</taxon>
        <taxon>Brucella/Ochrobactrum group</taxon>
        <taxon>Brucella</taxon>
    </lineage>
</organism>
<evidence type="ECO:0000259" key="1">
    <source>
        <dbReference type="PROSITE" id="PS51729"/>
    </source>
</evidence>
<reference evidence="2 3" key="1">
    <citation type="submission" date="2017-07" db="EMBL/GenBank/DDBJ databases">
        <title>Phylogenetic study on the rhizospheric bacterium Ochrobactrum sp. A44.</title>
        <authorList>
            <person name="Krzyzanowska D.M."/>
            <person name="Ossowicki A."/>
            <person name="Rajewska M."/>
            <person name="Maciag T."/>
            <person name="Kaczynski Z."/>
            <person name="Czerwicka M."/>
            <person name="Jafra S."/>
        </authorList>
    </citation>
    <scope>NUCLEOTIDE SEQUENCE [LARGE SCALE GENOMIC DNA]</scope>
    <source>
        <strain evidence="2 3">OgA9a</strain>
    </source>
</reference>
<proteinExistence type="predicted"/>
<dbReference type="EMBL" id="NNRL01000168">
    <property type="protein sequence ID" value="OYR07805.1"/>
    <property type="molecule type" value="Genomic_DNA"/>
</dbReference>
<dbReference type="PROSITE" id="PS51729">
    <property type="entry name" value="GNAT_YJDJ"/>
    <property type="match status" value="1"/>
</dbReference>
<dbReference type="RefSeq" id="WP_094542533.1">
    <property type="nucleotide sequence ID" value="NZ_JBHEER010000013.1"/>
</dbReference>
<dbReference type="Pfam" id="PF14542">
    <property type="entry name" value="Acetyltransf_CG"/>
    <property type="match status" value="1"/>
</dbReference>
<name>A0A256EYX8_9HYPH</name>
<dbReference type="Proteomes" id="UP000216478">
    <property type="component" value="Unassembled WGS sequence"/>
</dbReference>
<feature type="domain" description="N-acetyltransferase" evidence="1">
    <location>
        <begin position="10"/>
        <end position="98"/>
    </location>
</feature>
<keyword evidence="3" id="KW-1185">Reference proteome</keyword>
<gene>
    <name evidence="2" type="ORF">CEV33_3523</name>
</gene>
<dbReference type="SUPFAM" id="SSF55729">
    <property type="entry name" value="Acyl-CoA N-acyltransferases (Nat)"/>
    <property type="match status" value="1"/>
</dbReference>
<dbReference type="OrthoDB" id="9800945at2"/>
<dbReference type="Gene3D" id="3.40.630.30">
    <property type="match status" value="1"/>
</dbReference>
<dbReference type="InterPro" id="IPR016181">
    <property type="entry name" value="Acyl_CoA_acyltransferase"/>
</dbReference>
<dbReference type="PANTHER" id="PTHR31435">
    <property type="entry name" value="PROTEIN NATD1"/>
    <property type="match status" value="1"/>
</dbReference>
<dbReference type="PANTHER" id="PTHR31435:SF10">
    <property type="entry name" value="BSR4717 PROTEIN"/>
    <property type="match status" value="1"/>
</dbReference>
<comment type="caution">
    <text evidence="2">The sequence shown here is derived from an EMBL/GenBank/DDBJ whole genome shotgun (WGS) entry which is preliminary data.</text>
</comment>
<dbReference type="InterPro" id="IPR031165">
    <property type="entry name" value="GNAT_YJDJ"/>
</dbReference>
<dbReference type="InterPro" id="IPR045057">
    <property type="entry name" value="Gcn5-rel_NAT"/>
</dbReference>
<dbReference type="AlphaFoldDB" id="A0A256EYX8"/>
<evidence type="ECO:0000313" key="3">
    <source>
        <dbReference type="Proteomes" id="UP000216478"/>
    </source>
</evidence>
<sequence>MVDMRMGREDKDARNGRYVARIDGIDGETEITFTKRGNSLISADHTGASDSMKGTGSAAALVTFMIEDARQNGMKIIPLCPYVRAQYRRHPEWADVMTVPPGEDPTI</sequence>
<protein>
    <recommendedName>
        <fullName evidence="1">N-acetyltransferase domain-containing protein</fullName>
    </recommendedName>
</protein>